<proteinExistence type="predicted"/>
<protein>
    <submittedName>
        <fullName evidence="1">Uncharacterized protein</fullName>
    </submittedName>
</protein>
<name>A0A5C6TYD1_9BURK</name>
<keyword evidence="2" id="KW-1185">Reference proteome</keyword>
<accession>A0A5C6TYD1</accession>
<reference evidence="1 2" key="1">
    <citation type="submission" date="2019-08" db="EMBL/GenBank/DDBJ databases">
        <authorList>
            <person name="Khan S.A."/>
            <person name="Jeon C.O."/>
            <person name="Jeong S.E."/>
        </authorList>
    </citation>
    <scope>NUCLEOTIDE SEQUENCE [LARGE SCALE GENOMIC DNA]</scope>
    <source>
        <strain evidence="2">IMCC1728</strain>
    </source>
</reference>
<evidence type="ECO:0000313" key="2">
    <source>
        <dbReference type="Proteomes" id="UP000321832"/>
    </source>
</evidence>
<evidence type="ECO:0000313" key="1">
    <source>
        <dbReference type="EMBL" id="TXC65642.1"/>
    </source>
</evidence>
<gene>
    <name evidence="1" type="ORF">FSC37_04915</name>
</gene>
<comment type="caution">
    <text evidence="1">The sequence shown here is derived from an EMBL/GenBank/DDBJ whole genome shotgun (WGS) entry which is preliminary data.</text>
</comment>
<dbReference type="AlphaFoldDB" id="A0A5C6TYD1"/>
<dbReference type="Proteomes" id="UP000321832">
    <property type="component" value="Unassembled WGS sequence"/>
</dbReference>
<organism evidence="1 2">
    <name type="scientific">Piscinibacter aquaticus</name>
    <dbReference type="NCBI Taxonomy" id="392597"/>
    <lineage>
        <taxon>Bacteria</taxon>
        <taxon>Pseudomonadati</taxon>
        <taxon>Pseudomonadota</taxon>
        <taxon>Betaproteobacteria</taxon>
        <taxon>Burkholderiales</taxon>
        <taxon>Sphaerotilaceae</taxon>
        <taxon>Piscinibacter</taxon>
    </lineage>
</organism>
<sequence length="161" mass="18331">MKANWRTAWQGPEIVIYRDEVIVDRIDAHQIERVVFVYHGSGDSPGDLLYAIVEAGDEALIFPDFTGFAGRVNFERHAFWAERGSVFWVSDRHASLPARLRRGRGFLRAGGPQYARVPRADLSALIGGWPLEGPQTWEQRKWRRIENSRPFSNSAPGQLRA</sequence>
<dbReference type="EMBL" id="VOPW01000001">
    <property type="protein sequence ID" value="TXC65642.1"/>
    <property type="molecule type" value="Genomic_DNA"/>
</dbReference>